<evidence type="ECO:0000313" key="1">
    <source>
        <dbReference type="EMBL" id="RIH63843.1"/>
    </source>
</evidence>
<gene>
    <name evidence="1" type="ORF">D1164_18085</name>
</gene>
<reference evidence="1 2" key="1">
    <citation type="journal article" date="2015" name="Int. J. Syst. Evol. Microbiol.">
        <title>Mariniphaga sediminis sp. nov., isolated from coastal sediment.</title>
        <authorList>
            <person name="Wang F.Q."/>
            <person name="Shen Q.Y."/>
            <person name="Chen G.J."/>
            <person name="Du Z.J."/>
        </authorList>
    </citation>
    <scope>NUCLEOTIDE SEQUENCE [LARGE SCALE GENOMIC DNA]</scope>
    <source>
        <strain evidence="1 2">SY21</strain>
    </source>
</reference>
<comment type="caution">
    <text evidence="1">The sequence shown here is derived from an EMBL/GenBank/DDBJ whole genome shotgun (WGS) entry which is preliminary data.</text>
</comment>
<evidence type="ECO:0000313" key="2">
    <source>
        <dbReference type="Proteomes" id="UP000266441"/>
    </source>
</evidence>
<dbReference type="InterPro" id="IPR014127">
    <property type="entry name" value="CHP02757"/>
</dbReference>
<proteinExistence type="predicted"/>
<organism evidence="1 2">
    <name type="scientific">Mariniphaga sediminis</name>
    <dbReference type="NCBI Taxonomy" id="1628158"/>
    <lineage>
        <taxon>Bacteria</taxon>
        <taxon>Pseudomonadati</taxon>
        <taxon>Bacteroidota</taxon>
        <taxon>Bacteroidia</taxon>
        <taxon>Marinilabiliales</taxon>
        <taxon>Prolixibacteraceae</taxon>
        <taxon>Mariniphaga</taxon>
    </lineage>
</organism>
<dbReference type="Pfam" id="PF09674">
    <property type="entry name" value="DUF2400"/>
    <property type="match status" value="1"/>
</dbReference>
<name>A0A399CXF3_9BACT</name>
<accession>A0A399CXF3</accession>
<dbReference type="AlphaFoldDB" id="A0A399CXF3"/>
<keyword evidence="2" id="KW-1185">Reference proteome</keyword>
<dbReference type="Proteomes" id="UP000266441">
    <property type="component" value="Unassembled WGS sequence"/>
</dbReference>
<dbReference type="RefSeq" id="WP_119351301.1">
    <property type="nucleotide sequence ID" value="NZ_QWET01000016.1"/>
</dbReference>
<protein>
    <submittedName>
        <fullName evidence="1">TIGR02757 family protein</fullName>
    </submittedName>
</protein>
<dbReference type="EMBL" id="QWET01000016">
    <property type="protein sequence ID" value="RIH63843.1"/>
    <property type="molecule type" value="Genomic_DNA"/>
</dbReference>
<dbReference type="OrthoDB" id="9773332at2"/>
<dbReference type="NCBIfam" id="TIGR02757">
    <property type="entry name" value="TIGR02757 family protein"/>
    <property type="match status" value="1"/>
</dbReference>
<sequence length="254" mass="29243">MEHTELKDFLDEKAEKFNRPAFIESDPIQVPKQFTQKENIEIAAFLTATISWGNRPAIIKNALRLMELMDNRPFDFITETSASDQAVLKSFVHRTFNGEDCLYFVRALKNIYKNYGGLQQVFETGFKKEDSVKSALAHFHSVFFEIPGERTRKHVANVERGASGKRLNMFLRWLVRKDNGGVDFGLWKRIPTSELMLPLDVHTGNTARKLGLLKRKQNDWKAVEEVTATLRKFDATDPVKYDFALFGLGVFEDF</sequence>